<dbReference type="AlphaFoldDB" id="A0A1I7A069"/>
<sequence>MIKNLLLFGAVSFSLTATAQDYNLSVSSQNYTDLTGEISLTHGQVWDDPFDTIPIGFDFDFFSRTLDTLYLSDFGLGGMLLDKADDGVNPMGDVAVFLPYGTDIIDRGDFTGSSESEISYKVEGAVGNRITKIQWKNVGFYSGPYADYTNFQLWLHEADGTFAIHFGPTSVSQPMNSYEGETGTAIAFVPLMEFDSEVISEDGFYLSGDPASPTMEVMSTGDVIEYLNGTIDDGTVYTFSRSDASVTDVNEKGLAFKIAPNPSQDFLQISLKEEVETESIAIVDLQGKVVLSDLTINQKIDVSTLEAGVYMVQIQTADGLSTQKFIKK</sequence>
<evidence type="ECO:0000256" key="1">
    <source>
        <dbReference type="ARBA" id="ARBA00022729"/>
    </source>
</evidence>
<feature type="domain" description="Secretion system C-terminal sorting" evidence="3">
    <location>
        <begin position="259"/>
        <end position="326"/>
    </location>
</feature>
<gene>
    <name evidence="4" type="ORF">SAMN05216474_1777</name>
</gene>
<protein>
    <submittedName>
        <fullName evidence="4">Por secretion system C-terminal sorting domain-containing protein</fullName>
    </submittedName>
</protein>
<dbReference type="InterPro" id="IPR026444">
    <property type="entry name" value="Secre_tail"/>
</dbReference>
<dbReference type="EMBL" id="FPAS01000002">
    <property type="protein sequence ID" value="SFT68291.1"/>
    <property type="molecule type" value="Genomic_DNA"/>
</dbReference>
<reference evidence="4 5" key="1">
    <citation type="submission" date="2016-10" db="EMBL/GenBank/DDBJ databases">
        <authorList>
            <person name="de Groot N.N."/>
        </authorList>
    </citation>
    <scope>NUCLEOTIDE SEQUENCE [LARGE SCALE GENOMIC DNA]</scope>
    <source>
        <strain evidence="4 5">CGMCC 1.7005</strain>
    </source>
</reference>
<organism evidence="4 5">
    <name type="scientific">Lishizhenia tianjinensis</name>
    <dbReference type="NCBI Taxonomy" id="477690"/>
    <lineage>
        <taxon>Bacteria</taxon>
        <taxon>Pseudomonadati</taxon>
        <taxon>Bacteroidota</taxon>
        <taxon>Flavobacteriia</taxon>
        <taxon>Flavobacteriales</taxon>
        <taxon>Crocinitomicaceae</taxon>
        <taxon>Lishizhenia</taxon>
    </lineage>
</organism>
<accession>A0A1I7A069</accession>
<dbReference type="RefSeq" id="WP_090248474.1">
    <property type="nucleotide sequence ID" value="NZ_FPAS01000002.1"/>
</dbReference>
<evidence type="ECO:0000256" key="2">
    <source>
        <dbReference type="SAM" id="SignalP"/>
    </source>
</evidence>
<evidence type="ECO:0000259" key="3">
    <source>
        <dbReference type="Pfam" id="PF18962"/>
    </source>
</evidence>
<evidence type="ECO:0000313" key="5">
    <source>
        <dbReference type="Proteomes" id="UP000236454"/>
    </source>
</evidence>
<name>A0A1I7A069_9FLAO</name>
<feature type="chain" id="PRO_5014744483" evidence="2">
    <location>
        <begin position="20"/>
        <end position="328"/>
    </location>
</feature>
<dbReference type="Pfam" id="PF18962">
    <property type="entry name" value="Por_Secre_tail"/>
    <property type="match status" value="1"/>
</dbReference>
<dbReference type="STRING" id="477690.SAMN05216474_1777"/>
<dbReference type="Proteomes" id="UP000236454">
    <property type="component" value="Unassembled WGS sequence"/>
</dbReference>
<feature type="signal peptide" evidence="2">
    <location>
        <begin position="1"/>
        <end position="19"/>
    </location>
</feature>
<evidence type="ECO:0000313" key="4">
    <source>
        <dbReference type="EMBL" id="SFT68291.1"/>
    </source>
</evidence>
<keyword evidence="1 2" id="KW-0732">Signal</keyword>
<dbReference type="OrthoDB" id="1347532at2"/>
<keyword evidence="5" id="KW-1185">Reference proteome</keyword>
<proteinExistence type="predicted"/>
<dbReference type="NCBIfam" id="TIGR04183">
    <property type="entry name" value="Por_Secre_tail"/>
    <property type="match status" value="1"/>
</dbReference>